<dbReference type="GeneID" id="84900006"/>
<evidence type="ECO:0000256" key="1">
    <source>
        <dbReference type="SAM" id="SignalP"/>
    </source>
</evidence>
<keyword evidence="1" id="KW-0732">Signal</keyword>
<accession>A0A318IAK5</accession>
<dbReference type="OrthoDB" id="1086417at2"/>
<evidence type="ECO:0000313" key="2">
    <source>
        <dbReference type="EMBL" id="PXX21891.1"/>
    </source>
</evidence>
<evidence type="ECO:0008006" key="4">
    <source>
        <dbReference type="Google" id="ProtNLM"/>
    </source>
</evidence>
<dbReference type="EMBL" id="QJJX01000015">
    <property type="protein sequence ID" value="PXX21891.1"/>
    <property type="molecule type" value="Genomic_DNA"/>
</dbReference>
<dbReference type="RefSeq" id="WP_025816362.1">
    <property type="nucleotide sequence ID" value="NZ_BAIZ01000023.1"/>
</dbReference>
<reference evidence="2 3" key="1">
    <citation type="submission" date="2018-05" db="EMBL/GenBank/DDBJ databases">
        <title>Genomic Encyclopedia of Type Strains, Phase I: the one thousand microbial genomes (KMG-I) project.</title>
        <authorList>
            <person name="Kyrpides N."/>
        </authorList>
    </citation>
    <scope>NUCLEOTIDE SEQUENCE [LARGE SCALE GENOMIC DNA]</scope>
    <source>
        <strain evidence="2 3">DSM 15611</strain>
    </source>
</reference>
<keyword evidence="3" id="KW-1185">Reference proteome</keyword>
<feature type="chain" id="PRO_5016379276" description="Lipocalin-like protein" evidence="1">
    <location>
        <begin position="25"/>
        <end position="145"/>
    </location>
</feature>
<gene>
    <name evidence="2" type="ORF">EJ73_01476</name>
</gene>
<name>A0A318IAK5_9BACT</name>
<sequence length="145" mass="16665">MKTLYKMSLSMLLLLLGVCLTSCHDTEASLMNKGRDSRLIGAWLLVETPGREVLSGDKAIVFEVNGACYGFHYKGVKRVFYTENNNRLFVFVYGDDNHQSSLIRSFYYLLSADKLYLWSSEEDMLKRNYNASQTYYKPADLILNS</sequence>
<protein>
    <recommendedName>
        <fullName evidence="4">Lipocalin-like protein</fullName>
    </recommendedName>
</protein>
<organism evidence="2 3">
    <name type="scientific">Hoylesella shahii DSM 15611 = JCM 12083</name>
    <dbReference type="NCBI Taxonomy" id="1122991"/>
    <lineage>
        <taxon>Bacteria</taxon>
        <taxon>Pseudomonadati</taxon>
        <taxon>Bacteroidota</taxon>
        <taxon>Bacteroidia</taxon>
        <taxon>Bacteroidales</taxon>
        <taxon>Prevotellaceae</taxon>
        <taxon>Hoylesella</taxon>
    </lineage>
</organism>
<comment type="caution">
    <text evidence="2">The sequence shown here is derived from an EMBL/GenBank/DDBJ whole genome shotgun (WGS) entry which is preliminary data.</text>
</comment>
<proteinExistence type="predicted"/>
<dbReference type="Proteomes" id="UP000248314">
    <property type="component" value="Unassembled WGS sequence"/>
</dbReference>
<feature type="signal peptide" evidence="1">
    <location>
        <begin position="1"/>
        <end position="24"/>
    </location>
</feature>
<evidence type="ECO:0000313" key="3">
    <source>
        <dbReference type="Proteomes" id="UP000248314"/>
    </source>
</evidence>
<dbReference type="AlphaFoldDB" id="A0A318IAK5"/>